<dbReference type="InterPro" id="IPR052927">
    <property type="entry name" value="DCC_oxidoreductase"/>
</dbReference>
<proteinExistence type="predicted"/>
<name>A0A348WBF0_9RHOB</name>
<gene>
    <name evidence="1" type="ORF">DCS45_08310</name>
</gene>
<dbReference type="GO" id="GO:0015035">
    <property type="term" value="F:protein-disulfide reductase activity"/>
    <property type="evidence" value="ECO:0007669"/>
    <property type="project" value="InterPro"/>
</dbReference>
<protein>
    <submittedName>
        <fullName evidence="1">DUF393 domain-containing protein</fullName>
    </submittedName>
</protein>
<dbReference type="Proteomes" id="UP000264719">
    <property type="component" value="Unassembled WGS sequence"/>
</dbReference>
<dbReference type="PANTHER" id="PTHR33639">
    <property type="entry name" value="THIOL-DISULFIDE OXIDOREDUCTASE DCC"/>
    <property type="match status" value="1"/>
</dbReference>
<evidence type="ECO:0000313" key="2">
    <source>
        <dbReference type="Proteomes" id="UP000264719"/>
    </source>
</evidence>
<reference evidence="1 2" key="1">
    <citation type="journal article" date="2018" name="Nat. Biotechnol.">
        <title>A standardized bacterial taxonomy based on genome phylogeny substantially revises the tree of life.</title>
        <authorList>
            <person name="Parks D.H."/>
            <person name="Chuvochina M."/>
            <person name="Waite D.W."/>
            <person name="Rinke C."/>
            <person name="Skarshewski A."/>
            <person name="Chaumeil P.A."/>
            <person name="Hugenholtz P."/>
        </authorList>
    </citation>
    <scope>NUCLEOTIDE SEQUENCE [LARGE SCALE GENOMIC DNA]</scope>
    <source>
        <strain evidence="1">UBA9169</strain>
    </source>
</reference>
<dbReference type="RefSeq" id="WP_339856248.1">
    <property type="nucleotide sequence ID" value="NZ_CAXAXR010000035.1"/>
</dbReference>
<sequence>MEITRPPYSYLDDPEVPTFDAPRHLAVMDAQCALCARGARWIARHDRREEFRILPIQTPLGAALLRHYGMDPDDPNSWLYLTEGRAYSSLDATIRVAQHFGGLWRALSVLRLLPRPVQDWLYARVARNRYRLLGRTDMCALPDPALRKRLMS</sequence>
<comment type="caution">
    <text evidence="1">The sequence shown here is derived from an EMBL/GenBank/DDBJ whole genome shotgun (WGS) entry which is preliminary data.</text>
</comment>
<dbReference type="Pfam" id="PF04134">
    <property type="entry name" value="DCC1-like"/>
    <property type="match status" value="1"/>
</dbReference>
<dbReference type="PANTHER" id="PTHR33639:SF2">
    <property type="entry name" value="DUF393 DOMAIN-CONTAINING PROTEIN"/>
    <property type="match status" value="1"/>
</dbReference>
<organism evidence="1 2">
    <name type="scientific">Roseovarius nubinhibens</name>
    <dbReference type="NCBI Taxonomy" id="314263"/>
    <lineage>
        <taxon>Bacteria</taxon>
        <taxon>Pseudomonadati</taxon>
        <taxon>Pseudomonadota</taxon>
        <taxon>Alphaproteobacteria</taxon>
        <taxon>Rhodobacterales</taxon>
        <taxon>Roseobacteraceae</taxon>
        <taxon>Roseovarius</taxon>
    </lineage>
</organism>
<evidence type="ECO:0000313" key="1">
    <source>
        <dbReference type="EMBL" id="HAR51862.1"/>
    </source>
</evidence>
<dbReference type="EMBL" id="DMVW01000085">
    <property type="protein sequence ID" value="HAR51862.1"/>
    <property type="molecule type" value="Genomic_DNA"/>
</dbReference>
<accession>A0A348WBF0</accession>
<dbReference type="InterPro" id="IPR007263">
    <property type="entry name" value="DCC1-like"/>
</dbReference>
<dbReference type="AlphaFoldDB" id="A0A348WBF0"/>